<dbReference type="PANTHER" id="PTHR10000">
    <property type="entry name" value="PHOSPHOSERINE PHOSPHATASE"/>
    <property type="match status" value="1"/>
</dbReference>
<dbReference type="InterPro" id="IPR036412">
    <property type="entry name" value="HAD-like_sf"/>
</dbReference>
<reference evidence="1 2" key="1">
    <citation type="submission" date="2017-05" db="EMBL/GenBank/DDBJ databases">
        <title>Vagococcus spp. assemblies.</title>
        <authorList>
            <person name="Gulvik C.A."/>
        </authorList>
    </citation>
    <scope>NUCLEOTIDE SEQUENCE [LARGE SCALE GENOMIC DNA]</scope>
    <source>
        <strain evidence="1 2">SS1994</strain>
    </source>
</reference>
<dbReference type="Gene3D" id="3.40.50.1000">
    <property type="entry name" value="HAD superfamily/HAD-like"/>
    <property type="match status" value="1"/>
</dbReference>
<evidence type="ECO:0000313" key="1">
    <source>
        <dbReference type="EMBL" id="RST95026.1"/>
    </source>
</evidence>
<gene>
    <name evidence="1" type="ORF">CBF36_03915</name>
</gene>
<dbReference type="AlphaFoldDB" id="A0A429ZMY7"/>
<dbReference type="SUPFAM" id="SSF56784">
    <property type="entry name" value="HAD-like"/>
    <property type="match status" value="1"/>
</dbReference>
<keyword evidence="2" id="KW-1185">Reference proteome</keyword>
<dbReference type="GO" id="GO:0005829">
    <property type="term" value="C:cytosol"/>
    <property type="evidence" value="ECO:0007669"/>
    <property type="project" value="TreeGrafter"/>
</dbReference>
<dbReference type="Proteomes" id="UP000288490">
    <property type="component" value="Unassembled WGS sequence"/>
</dbReference>
<sequence>MIKLIAIDLDGTLLTDDKKISDKNKVVLTQAKEQGVKVVICTGRPLFAIEPYLDRLELRDEGDYSITFNGSSVQKNDTGETLLAHSLSFDEVSRVTNVMTALNLPLDIISVDTVIHLDTAKEPYSSIYESMNPLLKVEHATLDTLDQNRLFNKMVVAVETSYLDEKLAQLPKELLEEFNIMKSRENLLEIIHKEASKAAGIDELANYLGIKQSEVMAIGDEENDFSMIEYAGLGVVMENGSQGVKDIAQFITKSNQEDGVAHAVEKFVLINE</sequence>
<dbReference type="EMBL" id="NGJT01000005">
    <property type="protein sequence ID" value="RST95026.1"/>
    <property type="molecule type" value="Genomic_DNA"/>
</dbReference>
<protein>
    <submittedName>
        <fullName evidence="1">Haloacid dehalogenase</fullName>
    </submittedName>
</protein>
<dbReference type="GO" id="GO:0016791">
    <property type="term" value="F:phosphatase activity"/>
    <property type="evidence" value="ECO:0007669"/>
    <property type="project" value="UniProtKB-ARBA"/>
</dbReference>
<dbReference type="PANTHER" id="PTHR10000:SF8">
    <property type="entry name" value="HAD SUPERFAMILY HYDROLASE-LIKE, TYPE 3"/>
    <property type="match status" value="1"/>
</dbReference>
<dbReference type="InterPro" id="IPR000150">
    <property type="entry name" value="Cof"/>
</dbReference>
<dbReference type="NCBIfam" id="TIGR00099">
    <property type="entry name" value="Cof-subfamily"/>
    <property type="match status" value="1"/>
</dbReference>
<dbReference type="Pfam" id="PF08282">
    <property type="entry name" value="Hydrolase_3"/>
    <property type="match status" value="1"/>
</dbReference>
<organism evidence="1 2">
    <name type="scientific">Vagococcus bubulae</name>
    <dbReference type="NCBI Taxonomy" id="1977868"/>
    <lineage>
        <taxon>Bacteria</taxon>
        <taxon>Bacillati</taxon>
        <taxon>Bacillota</taxon>
        <taxon>Bacilli</taxon>
        <taxon>Lactobacillales</taxon>
        <taxon>Enterococcaceae</taxon>
        <taxon>Vagococcus</taxon>
    </lineage>
</organism>
<name>A0A429ZMY7_9ENTE</name>
<dbReference type="InterPro" id="IPR023214">
    <property type="entry name" value="HAD_sf"/>
</dbReference>
<evidence type="ECO:0000313" key="2">
    <source>
        <dbReference type="Proteomes" id="UP000288490"/>
    </source>
</evidence>
<dbReference type="InterPro" id="IPR006379">
    <property type="entry name" value="HAD-SF_hydro_IIB"/>
</dbReference>
<dbReference type="SFLD" id="SFLDG01140">
    <property type="entry name" value="C2.B:_Phosphomannomutase_and_P"/>
    <property type="match status" value="1"/>
</dbReference>
<proteinExistence type="predicted"/>
<dbReference type="SFLD" id="SFLDS00003">
    <property type="entry name" value="Haloacid_Dehalogenase"/>
    <property type="match status" value="1"/>
</dbReference>
<dbReference type="RefSeq" id="WP_125956812.1">
    <property type="nucleotide sequence ID" value="NZ_JAQEJV010000007.1"/>
</dbReference>
<accession>A0A429ZMY7</accession>
<dbReference type="GO" id="GO:0000287">
    <property type="term" value="F:magnesium ion binding"/>
    <property type="evidence" value="ECO:0007669"/>
    <property type="project" value="TreeGrafter"/>
</dbReference>
<dbReference type="NCBIfam" id="TIGR01484">
    <property type="entry name" value="HAD-SF-IIB"/>
    <property type="match status" value="1"/>
</dbReference>
<dbReference type="CDD" id="cd07516">
    <property type="entry name" value="HAD_Pase"/>
    <property type="match status" value="1"/>
</dbReference>
<dbReference type="OrthoDB" id="9790031at2"/>
<dbReference type="SFLD" id="SFLDG01144">
    <property type="entry name" value="C2.B.4:_PGP_Like"/>
    <property type="match status" value="1"/>
</dbReference>
<dbReference type="Gene3D" id="3.30.1240.10">
    <property type="match status" value="1"/>
</dbReference>
<comment type="caution">
    <text evidence="1">The sequence shown here is derived from an EMBL/GenBank/DDBJ whole genome shotgun (WGS) entry which is preliminary data.</text>
</comment>
<dbReference type="PROSITE" id="PS01228">
    <property type="entry name" value="COF_1"/>
    <property type="match status" value="1"/>
</dbReference>